<protein>
    <recommendedName>
        <fullName evidence="4">Lipoprotein</fullName>
    </recommendedName>
</protein>
<name>A0A7X0HWP7_9BACI</name>
<feature type="chain" id="PRO_5038822388" description="Lipoprotein" evidence="1">
    <location>
        <begin position="20"/>
        <end position="125"/>
    </location>
</feature>
<organism evidence="2 3">
    <name type="scientific">Bacillus benzoevorans</name>
    <dbReference type="NCBI Taxonomy" id="1456"/>
    <lineage>
        <taxon>Bacteria</taxon>
        <taxon>Bacillati</taxon>
        <taxon>Bacillota</taxon>
        <taxon>Bacilli</taxon>
        <taxon>Bacillales</taxon>
        <taxon>Bacillaceae</taxon>
        <taxon>Bacillus</taxon>
    </lineage>
</organism>
<dbReference type="AlphaFoldDB" id="A0A7X0HWP7"/>
<evidence type="ECO:0000313" key="3">
    <source>
        <dbReference type="Proteomes" id="UP000531594"/>
    </source>
</evidence>
<dbReference type="RefSeq" id="WP_184528527.1">
    <property type="nucleotide sequence ID" value="NZ_JACHGK010000015.1"/>
</dbReference>
<gene>
    <name evidence="2" type="ORF">HNR53_003673</name>
</gene>
<evidence type="ECO:0008006" key="4">
    <source>
        <dbReference type="Google" id="ProtNLM"/>
    </source>
</evidence>
<proteinExistence type="predicted"/>
<keyword evidence="3" id="KW-1185">Reference proteome</keyword>
<evidence type="ECO:0000256" key="1">
    <source>
        <dbReference type="SAM" id="SignalP"/>
    </source>
</evidence>
<comment type="caution">
    <text evidence="2">The sequence shown here is derived from an EMBL/GenBank/DDBJ whole genome shotgun (WGS) entry which is preliminary data.</text>
</comment>
<evidence type="ECO:0000313" key="2">
    <source>
        <dbReference type="EMBL" id="MBB6447006.1"/>
    </source>
</evidence>
<feature type="signal peptide" evidence="1">
    <location>
        <begin position="1"/>
        <end position="19"/>
    </location>
</feature>
<dbReference type="PROSITE" id="PS51257">
    <property type="entry name" value="PROKAR_LIPOPROTEIN"/>
    <property type="match status" value="1"/>
</dbReference>
<accession>A0A7X0HWP7</accession>
<sequence length="125" mass="13541">MLKKRGIFLLMLLILAVLAGCSGGSRVITVGDIEITENDMRGNYSSFTGNYFKHVKLEEGETLTVTFSVNTEKGELTAEVLDSSGETTAVLEPGGTAVIDKPGKYKLQAVGKKHKGNFTLSWQIE</sequence>
<reference evidence="2 3" key="1">
    <citation type="submission" date="2020-08" db="EMBL/GenBank/DDBJ databases">
        <title>Genomic Encyclopedia of Type Strains, Phase IV (KMG-IV): sequencing the most valuable type-strain genomes for metagenomic binning, comparative biology and taxonomic classification.</title>
        <authorList>
            <person name="Goeker M."/>
        </authorList>
    </citation>
    <scope>NUCLEOTIDE SEQUENCE [LARGE SCALE GENOMIC DNA]</scope>
    <source>
        <strain evidence="2 3">DSM 5391</strain>
    </source>
</reference>
<dbReference type="Proteomes" id="UP000531594">
    <property type="component" value="Unassembled WGS sequence"/>
</dbReference>
<dbReference type="EMBL" id="JACHGK010000015">
    <property type="protein sequence ID" value="MBB6447006.1"/>
    <property type="molecule type" value="Genomic_DNA"/>
</dbReference>
<keyword evidence="1" id="KW-0732">Signal</keyword>